<feature type="compositionally biased region" description="Polar residues" evidence="4">
    <location>
        <begin position="508"/>
        <end position="518"/>
    </location>
</feature>
<feature type="domain" description="Scaffolding anchor of CK1" evidence="5">
    <location>
        <begin position="15"/>
        <end position="284"/>
    </location>
</feature>
<keyword evidence="7" id="KW-1185">Reference proteome</keyword>
<evidence type="ECO:0000313" key="6">
    <source>
        <dbReference type="EMBL" id="KAJ8345190.1"/>
    </source>
</evidence>
<dbReference type="InterPro" id="IPR050944">
    <property type="entry name" value="FAM83"/>
</dbReference>
<dbReference type="EMBL" id="JAINUF010000012">
    <property type="protein sequence ID" value="KAJ8345190.1"/>
    <property type="molecule type" value="Genomic_DNA"/>
</dbReference>
<reference evidence="6" key="1">
    <citation type="journal article" date="2023" name="Science">
        <title>Genome structures resolve the early diversification of teleost fishes.</title>
        <authorList>
            <person name="Parey E."/>
            <person name="Louis A."/>
            <person name="Montfort J."/>
            <person name="Bouchez O."/>
            <person name="Roques C."/>
            <person name="Iampietro C."/>
            <person name="Lluch J."/>
            <person name="Castinel A."/>
            <person name="Donnadieu C."/>
            <person name="Desvignes T."/>
            <person name="Floi Bucao C."/>
            <person name="Jouanno E."/>
            <person name="Wen M."/>
            <person name="Mejri S."/>
            <person name="Dirks R."/>
            <person name="Jansen H."/>
            <person name="Henkel C."/>
            <person name="Chen W.J."/>
            <person name="Zahm M."/>
            <person name="Cabau C."/>
            <person name="Klopp C."/>
            <person name="Thompson A.W."/>
            <person name="Robinson-Rechavi M."/>
            <person name="Braasch I."/>
            <person name="Lecointre G."/>
            <person name="Bobe J."/>
            <person name="Postlethwait J.H."/>
            <person name="Berthelot C."/>
            <person name="Roest Crollius H."/>
            <person name="Guiguen Y."/>
        </authorList>
    </citation>
    <scope>NUCLEOTIDE SEQUENCE</scope>
    <source>
        <strain evidence="6">WJC10195</strain>
    </source>
</reference>
<feature type="compositionally biased region" description="Polar residues" evidence="4">
    <location>
        <begin position="457"/>
        <end position="473"/>
    </location>
</feature>
<evidence type="ECO:0000256" key="3">
    <source>
        <dbReference type="ARBA" id="ARBA00022490"/>
    </source>
</evidence>
<gene>
    <name evidence="6" type="ORF">SKAU_G00293830</name>
</gene>
<evidence type="ECO:0000256" key="4">
    <source>
        <dbReference type="SAM" id="MobiDB-lite"/>
    </source>
</evidence>
<evidence type="ECO:0000256" key="1">
    <source>
        <dbReference type="ARBA" id="ARBA00004496"/>
    </source>
</evidence>
<feature type="region of interest" description="Disordered" evidence="4">
    <location>
        <begin position="337"/>
        <end position="378"/>
    </location>
</feature>
<organism evidence="6 7">
    <name type="scientific">Synaphobranchus kaupii</name>
    <name type="common">Kaup's arrowtooth eel</name>
    <dbReference type="NCBI Taxonomy" id="118154"/>
    <lineage>
        <taxon>Eukaryota</taxon>
        <taxon>Metazoa</taxon>
        <taxon>Chordata</taxon>
        <taxon>Craniata</taxon>
        <taxon>Vertebrata</taxon>
        <taxon>Euteleostomi</taxon>
        <taxon>Actinopterygii</taxon>
        <taxon>Neopterygii</taxon>
        <taxon>Teleostei</taxon>
        <taxon>Anguilliformes</taxon>
        <taxon>Synaphobranchidae</taxon>
        <taxon>Synaphobranchus</taxon>
    </lineage>
</organism>
<feature type="compositionally biased region" description="Basic and acidic residues" evidence="4">
    <location>
        <begin position="546"/>
        <end position="565"/>
    </location>
</feature>
<feature type="region of interest" description="Disordered" evidence="4">
    <location>
        <begin position="445"/>
        <end position="590"/>
    </location>
</feature>
<dbReference type="Gene3D" id="3.30.870.10">
    <property type="entry name" value="Endonuclease Chain A"/>
    <property type="match status" value="1"/>
</dbReference>
<dbReference type="AlphaFoldDB" id="A0A9Q1IKF7"/>
<name>A0A9Q1IKF7_SYNKA</name>
<dbReference type="FunFam" id="3.30.870.10:FF:000004">
    <property type="entry name" value="protein FAM83H isoform X2"/>
    <property type="match status" value="1"/>
</dbReference>
<dbReference type="PANTHER" id="PTHR16181:SF29">
    <property type="entry name" value="PROTEIN FAM83A-RELATED"/>
    <property type="match status" value="1"/>
</dbReference>
<feature type="compositionally biased region" description="Polar residues" evidence="4">
    <location>
        <begin position="641"/>
        <end position="660"/>
    </location>
</feature>
<dbReference type="SUPFAM" id="SSF56024">
    <property type="entry name" value="Phospholipase D/nuclease"/>
    <property type="match status" value="1"/>
</dbReference>
<evidence type="ECO:0000313" key="7">
    <source>
        <dbReference type="Proteomes" id="UP001152622"/>
    </source>
</evidence>
<evidence type="ECO:0000259" key="5">
    <source>
        <dbReference type="Pfam" id="PF07894"/>
    </source>
</evidence>
<accession>A0A9Q1IKF7</accession>
<evidence type="ECO:0000256" key="2">
    <source>
        <dbReference type="ARBA" id="ARBA00006937"/>
    </source>
</evidence>
<dbReference type="GO" id="GO:0007165">
    <property type="term" value="P:signal transduction"/>
    <property type="evidence" value="ECO:0007669"/>
    <property type="project" value="TreeGrafter"/>
</dbReference>
<dbReference type="PANTHER" id="PTHR16181">
    <property type="entry name" value="PROTEIN FAM83A-RELATED"/>
    <property type="match status" value="1"/>
</dbReference>
<sequence>MALSQVQCLDDNHVNWRMQESKPEFFYSEDQRLALEALIHGGRKAFLEYIQDHSVRQFLSELEQNQLTGAAVACQPDSEEEGAEDSEDVEGSLQYWPERSDDSIPELDIGWNDRVSYRGVTRVSVYMQPPMDGQTHIKEVVRKTIALAQKVIAVVMDLFTDVDIFKDLLDASFKRKVAVYVILEATGVPHFLSMCKRAAMHRGHLKKLRVRSAGGTELHTRSLTKVCGLLSQKFMFVDGDRAVSGSYSYTWTASRLDRNLVTVLTGQAVETFDRQFRQLYFLSDGVSLSEVSMEVEPEPVPTPPLVTPPPPSPALARRLINPKYALVSANINGNTNATGTQNATGGSSETSSARTAGCSKSEVKGLRRPGEAAEGAPVHPGLLGLEQADLIHYLPTWPEPDPPSDVIGFINIRDSGKPLQAHLTRSEQFETSQPIRFKDPLILPEEPLPEKACPKPQLQNLRTANGPSATDTQEVQKEAKEGSSVSVTSEEHPENGGPATPGSACNGPEQSEVQSQADELNKTGALQPMAKQPHPQQAARVLQTLSERKPERKQTHRQVQTDRRKVIQTSSRPPANNVRSQQDVQVRGMAKAAGTRLDGCIHPPNLAGASKGAHTFWQGKQLAQNRPGQGSDFLSRDQLSRTRSSSCRPAQAQLGNQTSHDPYRQPLGRARPTRQGPAAHRPPGPQGDGRGPPGLLFTRHSQFRAMNGTVPEAQLGSLQRMALLGRKGAN</sequence>
<dbReference type="GO" id="GO:0005737">
    <property type="term" value="C:cytoplasm"/>
    <property type="evidence" value="ECO:0007669"/>
    <property type="project" value="UniProtKB-SubCell"/>
</dbReference>
<feature type="region of interest" description="Disordered" evidence="4">
    <location>
        <begin position="623"/>
        <end position="713"/>
    </location>
</feature>
<feature type="compositionally biased region" description="Basic and acidic residues" evidence="4">
    <location>
        <begin position="361"/>
        <end position="371"/>
    </location>
</feature>
<dbReference type="GO" id="GO:0019901">
    <property type="term" value="F:protein kinase binding"/>
    <property type="evidence" value="ECO:0007669"/>
    <property type="project" value="TreeGrafter"/>
</dbReference>
<comment type="similarity">
    <text evidence="2">Belongs to the FAM83 family.</text>
</comment>
<comment type="caution">
    <text evidence="6">The sequence shown here is derived from an EMBL/GenBank/DDBJ whole genome shotgun (WGS) entry which is preliminary data.</text>
</comment>
<feature type="compositionally biased region" description="Low complexity" evidence="4">
    <location>
        <begin position="337"/>
        <end position="346"/>
    </location>
</feature>
<dbReference type="OrthoDB" id="6103632at2759"/>
<proteinExistence type="inferred from homology"/>
<protein>
    <recommendedName>
        <fullName evidence="5">Scaffolding anchor of CK1 domain-containing protein</fullName>
    </recommendedName>
</protein>
<keyword evidence="3" id="KW-0963">Cytoplasm</keyword>
<dbReference type="Proteomes" id="UP001152622">
    <property type="component" value="Chromosome 12"/>
</dbReference>
<dbReference type="Pfam" id="PF07894">
    <property type="entry name" value="SACK1"/>
    <property type="match status" value="1"/>
</dbReference>
<dbReference type="InterPro" id="IPR012461">
    <property type="entry name" value="SACK1"/>
</dbReference>
<feature type="compositionally biased region" description="Polar residues" evidence="4">
    <location>
        <begin position="567"/>
        <end position="584"/>
    </location>
</feature>
<comment type="subcellular location">
    <subcellularLocation>
        <location evidence="1">Cytoplasm</location>
    </subcellularLocation>
</comment>